<dbReference type="AlphaFoldDB" id="A0A1H4B0Q1"/>
<evidence type="ECO:0000313" key="1">
    <source>
        <dbReference type="EMBL" id="SEA41666.1"/>
    </source>
</evidence>
<dbReference type="STRING" id="658218.SAMN05216562_3015"/>
<name>A0A1H4B0Q1_9GAMM</name>
<keyword evidence="2" id="KW-1185">Reference proteome</keyword>
<reference evidence="2" key="1">
    <citation type="submission" date="2016-10" db="EMBL/GenBank/DDBJ databases">
        <authorList>
            <person name="Varghese N."/>
            <person name="Submissions S."/>
        </authorList>
    </citation>
    <scope>NUCLEOTIDE SEQUENCE [LARGE SCALE GENOMIC DNA]</scope>
    <source>
        <strain evidence="2">CGMCC 1.10657</strain>
    </source>
</reference>
<gene>
    <name evidence="1" type="ORF">SAMN05216562_3015</name>
</gene>
<evidence type="ECO:0000313" key="2">
    <source>
        <dbReference type="Proteomes" id="UP000198658"/>
    </source>
</evidence>
<protein>
    <submittedName>
        <fullName evidence="1">Uncharacterized protein</fullName>
    </submittedName>
</protein>
<dbReference type="EMBL" id="FNQO01000004">
    <property type="protein sequence ID" value="SEA41666.1"/>
    <property type="molecule type" value="Genomic_DNA"/>
</dbReference>
<proteinExistence type="predicted"/>
<accession>A0A1H4B0Q1</accession>
<sequence length="60" mass="6739">MIGLGTVREFFGQRIKQFFIEYELLCFEELIGPTIIGALAEKATFAIVVNITTQIELCAQ</sequence>
<dbReference type="Proteomes" id="UP000198658">
    <property type="component" value="Unassembled WGS sequence"/>
</dbReference>
<organism evidence="1 2">
    <name type="scientific">Microbulbifer marinus</name>
    <dbReference type="NCBI Taxonomy" id="658218"/>
    <lineage>
        <taxon>Bacteria</taxon>
        <taxon>Pseudomonadati</taxon>
        <taxon>Pseudomonadota</taxon>
        <taxon>Gammaproteobacteria</taxon>
        <taxon>Cellvibrionales</taxon>
        <taxon>Microbulbiferaceae</taxon>
        <taxon>Microbulbifer</taxon>
    </lineage>
</organism>